<evidence type="ECO:0000256" key="2">
    <source>
        <dbReference type="ARBA" id="ARBA00022448"/>
    </source>
</evidence>
<feature type="transmembrane region" description="Helical" evidence="8">
    <location>
        <begin position="6"/>
        <end position="26"/>
    </location>
</feature>
<evidence type="ECO:0000256" key="6">
    <source>
        <dbReference type="ARBA" id="ARBA00023010"/>
    </source>
</evidence>
<comment type="caution">
    <text evidence="9">The sequence shown here is derived from an EMBL/GenBank/DDBJ whole genome shotgun (WGS) entry which is preliminary data.</text>
</comment>
<dbReference type="InterPro" id="IPR003369">
    <property type="entry name" value="TatA/B/E"/>
</dbReference>
<keyword evidence="4" id="KW-0653">Protein transport</keyword>
<keyword evidence="7 8" id="KW-0472">Membrane</keyword>
<evidence type="ECO:0000256" key="7">
    <source>
        <dbReference type="ARBA" id="ARBA00023136"/>
    </source>
</evidence>
<reference evidence="9 10" key="1">
    <citation type="journal article" date="2015" name="Nature">
        <title>rRNA introns, odd ribosomes, and small enigmatic genomes across a large radiation of phyla.</title>
        <authorList>
            <person name="Brown C.T."/>
            <person name="Hug L.A."/>
            <person name="Thomas B.C."/>
            <person name="Sharon I."/>
            <person name="Castelle C.J."/>
            <person name="Singh A."/>
            <person name="Wilkins M.J."/>
            <person name="Williams K.H."/>
            <person name="Banfield J.F."/>
        </authorList>
    </citation>
    <scope>NUCLEOTIDE SEQUENCE [LARGE SCALE GENOMIC DNA]</scope>
</reference>
<keyword evidence="5 8" id="KW-1133">Transmembrane helix</keyword>
<dbReference type="PANTHER" id="PTHR42982:SF1">
    <property type="entry name" value="SEC-INDEPENDENT PROTEIN TRANSLOCASE PROTEIN TATA"/>
    <property type="match status" value="1"/>
</dbReference>
<evidence type="ECO:0000256" key="5">
    <source>
        <dbReference type="ARBA" id="ARBA00022989"/>
    </source>
</evidence>
<dbReference type="EMBL" id="LCAE01000004">
    <property type="protein sequence ID" value="KKR87638.1"/>
    <property type="molecule type" value="Genomic_DNA"/>
</dbReference>
<evidence type="ECO:0000313" key="9">
    <source>
        <dbReference type="EMBL" id="KKR87638.1"/>
    </source>
</evidence>
<comment type="subcellular location">
    <subcellularLocation>
        <location evidence="1">Membrane</location>
        <topology evidence="1">Single-pass membrane protein</topology>
    </subcellularLocation>
</comment>
<dbReference type="PANTHER" id="PTHR42982">
    <property type="entry name" value="SEC-INDEPENDENT PROTEIN TRANSLOCASE PROTEIN TATA"/>
    <property type="match status" value="1"/>
</dbReference>
<keyword evidence="6" id="KW-0811">Translocation</keyword>
<keyword evidence="2" id="KW-0813">Transport</keyword>
<dbReference type="GO" id="GO:0015031">
    <property type="term" value="P:protein transport"/>
    <property type="evidence" value="ECO:0007669"/>
    <property type="project" value="UniProtKB-KW"/>
</dbReference>
<evidence type="ECO:0000256" key="4">
    <source>
        <dbReference type="ARBA" id="ARBA00022927"/>
    </source>
</evidence>
<keyword evidence="3 8" id="KW-0812">Transmembrane</keyword>
<organism evidence="9 10">
    <name type="scientific">Candidatus Woesebacteria bacterium GW2011_GWB1_41_10</name>
    <dbReference type="NCBI Taxonomy" id="1618577"/>
    <lineage>
        <taxon>Bacteria</taxon>
        <taxon>Candidatus Woeseibacteriota</taxon>
    </lineage>
</organism>
<proteinExistence type="predicted"/>
<dbReference type="GO" id="GO:0016020">
    <property type="term" value="C:membrane"/>
    <property type="evidence" value="ECO:0007669"/>
    <property type="project" value="UniProtKB-ARBA"/>
</dbReference>
<gene>
    <name evidence="9" type="ORF">UU32_C0004G0003</name>
</gene>
<dbReference type="Pfam" id="PF02416">
    <property type="entry name" value="TatA_B_E"/>
    <property type="match status" value="1"/>
</dbReference>
<dbReference type="Gene3D" id="1.20.5.3310">
    <property type="match status" value="1"/>
</dbReference>
<evidence type="ECO:0000256" key="3">
    <source>
        <dbReference type="ARBA" id="ARBA00022692"/>
    </source>
</evidence>
<accession>A0A0G0UFH2</accession>
<evidence type="ECO:0000256" key="1">
    <source>
        <dbReference type="ARBA" id="ARBA00004167"/>
    </source>
</evidence>
<evidence type="ECO:0000256" key="8">
    <source>
        <dbReference type="SAM" id="Phobius"/>
    </source>
</evidence>
<dbReference type="Proteomes" id="UP000033858">
    <property type="component" value="Unassembled WGS sequence"/>
</dbReference>
<dbReference type="AlphaFoldDB" id="A0A0G0UFH2"/>
<name>A0A0G0UFH2_9BACT</name>
<protein>
    <submittedName>
        <fullName evidence="9">Sec-independent protein translocase protein TatA</fullName>
    </submittedName>
</protein>
<sequence>MLEFIRNLGPGELIIIGVILIVFFGAKKIAQLGKTAGETTKEIKKVKKELEETREEVDNTNV</sequence>
<evidence type="ECO:0000313" key="10">
    <source>
        <dbReference type="Proteomes" id="UP000033858"/>
    </source>
</evidence>